<keyword evidence="9 24" id="KW-0418">Kinase</keyword>
<evidence type="ECO:0000256" key="2">
    <source>
        <dbReference type="ARBA" id="ARBA00012513"/>
    </source>
</evidence>
<evidence type="ECO:0000256" key="8">
    <source>
        <dbReference type="ARBA" id="ARBA00022741"/>
    </source>
</evidence>
<comment type="caution">
    <text evidence="24">The sequence shown here is derived from an EMBL/GenBank/DDBJ whole genome shotgun (WGS) entry which is preliminary data.</text>
</comment>
<dbReference type="AlphaFoldDB" id="A0A428EKA4"/>
<dbReference type="PROSITE" id="PS00107">
    <property type="entry name" value="PROTEIN_KINASE_ATP"/>
    <property type="match status" value="1"/>
</dbReference>
<dbReference type="FunFam" id="3.30.200.20:FF:000035">
    <property type="entry name" value="Serine/threonine protein kinase Stk1"/>
    <property type="match status" value="1"/>
</dbReference>
<evidence type="ECO:0000256" key="7">
    <source>
        <dbReference type="ARBA" id="ARBA00022737"/>
    </source>
</evidence>
<dbReference type="PROSITE" id="PS51178">
    <property type="entry name" value="PASTA"/>
    <property type="match status" value="3"/>
</dbReference>
<keyword evidence="5 24" id="KW-0808">Transferase</keyword>
<keyword evidence="8 19" id="KW-0547">Nucleotide-binding</keyword>
<dbReference type="InterPro" id="IPR011009">
    <property type="entry name" value="Kinase-like_dom_sf"/>
</dbReference>
<dbReference type="GO" id="GO:0005524">
    <property type="term" value="F:ATP binding"/>
    <property type="evidence" value="ECO:0007669"/>
    <property type="project" value="UniProtKB-UniRule"/>
</dbReference>
<keyword evidence="4" id="KW-0132">Cell division</keyword>
<dbReference type="FunFam" id="1.10.510.10:FF:000021">
    <property type="entry name" value="Serine/threonine protein kinase"/>
    <property type="match status" value="1"/>
</dbReference>
<name>A0A428EKA4_STRMT</name>
<keyword evidence="12 21" id="KW-1133">Transmembrane helix</keyword>
<keyword evidence="21" id="KW-0472">Membrane</keyword>
<evidence type="ECO:0000259" key="23">
    <source>
        <dbReference type="PROSITE" id="PS51178"/>
    </source>
</evidence>
<feature type="domain" description="PASTA" evidence="23">
    <location>
        <begin position="366"/>
        <end position="433"/>
    </location>
</feature>
<evidence type="ECO:0000313" key="24">
    <source>
        <dbReference type="EMBL" id="RSJ14040.1"/>
    </source>
</evidence>
<keyword evidence="11" id="KW-0133">Cell shape</keyword>
<dbReference type="Pfam" id="PF03793">
    <property type="entry name" value="PASTA"/>
    <property type="match status" value="3"/>
</dbReference>
<evidence type="ECO:0000256" key="9">
    <source>
        <dbReference type="ARBA" id="ARBA00022777"/>
    </source>
</evidence>
<dbReference type="PANTHER" id="PTHR43289:SF34">
    <property type="entry name" value="SERINE_THREONINE-PROTEIN KINASE YBDM-RELATED"/>
    <property type="match status" value="1"/>
</dbReference>
<dbReference type="InterPro" id="IPR000719">
    <property type="entry name" value="Prot_kinase_dom"/>
</dbReference>
<evidence type="ECO:0000256" key="17">
    <source>
        <dbReference type="ARBA" id="ARBA00067687"/>
    </source>
</evidence>
<dbReference type="CDD" id="cd14014">
    <property type="entry name" value="STKc_PknB_like"/>
    <property type="match status" value="1"/>
</dbReference>
<evidence type="ECO:0000256" key="5">
    <source>
        <dbReference type="ARBA" id="ARBA00022679"/>
    </source>
</evidence>
<dbReference type="SMART" id="SM00220">
    <property type="entry name" value="S_TKc"/>
    <property type="match status" value="1"/>
</dbReference>
<dbReference type="GO" id="GO:0008360">
    <property type="term" value="P:regulation of cell shape"/>
    <property type="evidence" value="ECO:0007669"/>
    <property type="project" value="UniProtKB-KW"/>
</dbReference>
<dbReference type="PROSITE" id="PS00108">
    <property type="entry name" value="PROTEIN_KINASE_ST"/>
    <property type="match status" value="1"/>
</dbReference>
<dbReference type="Gene3D" id="1.10.510.10">
    <property type="entry name" value="Transferase(Phosphotransferase) domain 1"/>
    <property type="match status" value="1"/>
</dbReference>
<evidence type="ECO:0000256" key="15">
    <source>
        <dbReference type="ARBA" id="ARBA00047899"/>
    </source>
</evidence>
<evidence type="ECO:0000256" key="12">
    <source>
        <dbReference type="ARBA" id="ARBA00022989"/>
    </source>
</evidence>
<evidence type="ECO:0000256" key="11">
    <source>
        <dbReference type="ARBA" id="ARBA00022960"/>
    </source>
</evidence>
<dbReference type="Pfam" id="PF00069">
    <property type="entry name" value="Pkinase"/>
    <property type="match status" value="1"/>
</dbReference>
<keyword evidence="3" id="KW-0723">Serine/threonine-protein kinase</keyword>
<evidence type="ECO:0000256" key="3">
    <source>
        <dbReference type="ARBA" id="ARBA00022527"/>
    </source>
</evidence>
<proteinExistence type="predicted"/>
<protein>
    <recommendedName>
        <fullName evidence="17">Serine/threonine-protein kinase StkP</fullName>
        <ecNumber evidence="2">2.7.11.1</ecNumber>
    </recommendedName>
    <alternativeName>
        <fullName evidence="18">Eukaryotic-type Ser/Thr protein kinase</fullName>
    </alternativeName>
</protein>
<dbReference type="RefSeq" id="WP_125393196.1">
    <property type="nucleotide sequence ID" value="NZ_RJOH01000004.1"/>
</dbReference>
<dbReference type="EC" id="2.7.11.1" evidence="2"/>
<feature type="region of interest" description="Disordered" evidence="20">
    <location>
        <begin position="294"/>
        <end position="333"/>
    </location>
</feature>
<evidence type="ECO:0000256" key="20">
    <source>
        <dbReference type="SAM" id="MobiDB-lite"/>
    </source>
</evidence>
<evidence type="ECO:0000259" key="22">
    <source>
        <dbReference type="PROSITE" id="PS50011"/>
    </source>
</evidence>
<dbReference type="InterPro" id="IPR005543">
    <property type="entry name" value="PASTA_dom"/>
</dbReference>
<dbReference type="Proteomes" id="UP000267438">
    <property type="component" value="Unassembled WGS sequence"/>
</dbReference>
<keyword evidence="14" id="KW-0131">Cell cycle</keyword>
<dbReference type="CDD" id="cd06577">
    <property type="entry name" value="PASTA_pknB"/>
    <property type="match status" value="2"/>
</dbReference>
<feature type="domain" description="PASTA" evidence="23">
    <location>
        <begin position="506"/>
        <end position="579"/>
    </location>
</feature>
<gene>
    <name evidence="24" type="primary">stkP</name>
    <name evidence="24" type="ORF">D8836_03645</name>
</gene>
<evidence type="ECO:0000256" key="16">
    <source>
        <dbReference type="ARBA" id="ARBA00048679"/>
    </source>
</evidence>
<dbReference type="NCBIfam" id="NF033483">
    <property type="entry name" value="PknB_PASTA_kin"/>
    <property type="match status" value="1"/>
</dbReference>
<dbReference type="Gene3D" id="3.30.200.20">
    <property type="entry name" value="Phosphorylase Kinase, domain 1"/>
    <property type="match status" value="1"/>
</dbReference>
<feature type="domain" description="PASTA" evidence="23">
    <location>
        <begin position="434"/>
        <end position="505"/>
    </location>
</feature>
<evidence type="ECO:0000256" key="6">
    <source>
        <dbReference type="ARBA" id="ARBA00022692"/>
    </source>
</evidence>
<keyword evidence="10 19" id="KW-0067">ATP-binding</keyword>
<dbReference type="Gene3D" id="3.30.10.20">
    <property type="match status" value="3"/>
</dbReference>
<evidence type="ECO:0000256" key="10">
    <source>
        <dbReference type="ARBA" id="ARBA00022840"/>
    </source>
</evidence>
<keyword evidence="6 21" id="KW-0812">Transmembrane</keyword>
<comment type="subcellular location">
    <subcellularLocation>
        <location evidence="1">Cell membrane</location>
        <topology evidence="1">Single-pass membrane protein</topology>
    </subcellularLocation>
</comment>
<feature type="compositionally biased region" description="Acidic residues" evidence="20">
    <location>
        <begin position="468"/>
        <end position="477"/>
    </location>
</feature>
<evidence type="ECO:0000256" key="18">
    <source>
        <dbReference type="ARBA" id="ARBA00083397"/>
    </source>
</evidence>
<accession>A0A428EKA4</accession>
<dbReference type="GO" id="GO:0106310">
    <property type="term" value="F:protein serine kinase activity"/>
    <property type="evidence" value="ECO:0007669"/>
    <property type="project" value="RHEA"/>
</dbReference>
<keyword evidence="13" id="KW-0717">Septation</keyword>
<dbReference type="GO" id="GO:0005886">
    <property type="term" value="C:plasma membrane"/>
    <property type="evidence" value="ECO:0007669"/>
    <property type="project" value="UniProtKB-SubCell"/>
</dbReference>
<feature type="domain" description="Protein kinase" evidence="22">
    <location>
        <begin position="12"/>
        <end position="273"/>
    </location>
</feature>
<feature type="transmembrane region" description="Helical" evidence="21">
    <location>
        <begin position="343"/>
        <end position="363"/>
    </location>
</feature>
<dbReference type="GO" id="GO:0004674">
    <property type="term" value="F:protein serine/threonine kinase activity"/>
    <property type="evidence" value="ECO:0007669"/>
    <property type="project" value="UniProtKB-KW"/>
</dbReference>
<organism evidence="24 25">
    <name type="scientific">Streptococcus mitis</name>
    <dbReference type="NCBI Taxonomy" id="28037"/>
    <lineage>
        <taxon>Bacteria</taxon>
        <taxon>Bacillati</taxon>
        <taxon>Bacillota</taxon>
        <taxon>Bacilli</taxon>
        <taxon>Lactobacillales</taxon>
        <taxon>Streptococcaceae</taxon>
        <taxon>Streptococcus</taxon>
        <taxon>Streptococcus mitis group</taxon>
    </lineage>
</organism>
<feature type="binding site" evidence="19">
    <location>
        <position position="42"/>
    </location>
    <ligand>
        <name>ATP</name>
        <dbReference type="ChEBI" id="CHEBI:30616"/>
    </ligand>
</feature>
<evidence type="ECO:0000256" key="21">
    <source>
        <dbReference type="SAM" id="Phobius"/>
    </source>
</evidence>
<comment type="catalytic activity">
    <reaction evidence="15">
        <text>L-threonyl-[protein] + ATP = O-phospho-L-threonyl-[protein] + ADP + H(+)</text>
        <dbReference type="Rhea" id="RHEA:46608"/>
        <dbReference type="Rhea" id="RHEA-COMP:11060"/>
        <dbReference type="Rhea" id="RHEA-COMP:11605"/>
        <dbReference type="ChEBI" id="CHEBI:15378"/>
        <dbReference type="ChEBI" id="CHEBI:30013"/>
        <dbReference type="ChEBI" id="CHEBI:30616"/>
        <dbReference type="ChEBI" id="CHEBI:61977"/>
        <dbReference type="ChEBI" id="CHEBI:456216"/>
        <dbReference type="EC" id="2.7.11.1"/>
    </reaction>
</comment>
<reference evidence="24 25" key="1">
    <citation type="submission" date="2018-11" db="EMBL/GenBank/DDBJ databases">
        <title>Species Designations Belie Phenotypic and Genotypic Heterogeneity in Oral Streptococci.</title>
        <authorList>
            <person name="Velsko I."/>
        </authorList>
    </citation>
    <scope>NUCLEOTIDE SEQUENCE [LARGE SCALE GENOMIC DNA]</scope>
    <source>
        <strain evidence="24 25">BCC06</strain>
    </source>
</reference>
<feature type="region of interest" description="Disordered" evidence="20">
    <location>
        <begin position="573"/>
        <end position="633"/>
    </location>
</feature>
<dbReference type="InterPro" id="IPR008271">
    <property type="entry name" value="Ser/Thr_kinase_AS"/>
</dbReference>
<evidence type="ECO:0000256" key="19">
    <source>
        <dbReference type="PROSITE-ProRule" id="PRU10141"/>
    </source>
</evidence>
<comment type="catalytic activity">
    <reaction evidence="16">
        <text>L-seryl-[protein] + ATP = O-phospho-L-seryl-[protein] + ADP + H(+)</text>
        <dbReference type="Rhea" id="RHEA:17989"/>
        <dbReference type="Rhea" id="RHEA-COMP:9863"/>
        <dbReference type="Rhea" id="RHEA-COMP:11604"/>
        <dbReference type="ChEBI" id="CHEBI:15378"/>
        <dbReference type="ChEBI" id="CHEBI:29999"/>
        <dbReference type="ChEBI" id="CHEBI:30616"/>
        <dbReference type="ChEBI" id="CHEBI:83421"/>
        <dbReference type="ChEBI" id="CHEBI:456216"/>
        <dbReference type="EC" id="2.7.11.1"/>
    </reaction>
</comment>
<feature type="compositionally biased region" description="Polar residues" evidence="20">
    <location>
        <begin position="300"/>
        <end position="330"/>
    </location>
</feature>
<dbReference type="SUPFAM" id="SSF56112">
    <property type="entry name" value="Protein kinase-like (PK-like)"/>
    <property type="match status" value="1"/>
</dbReference>
<sequence length="633" mass="69246">MIQIGKIFAGRYRIVKQIGRGGMADVYLAKDLILDGEEVAVKVLRTNYQTDPIAVARFQREARAMADLDHPHIVRITDIGEEDGQQYLAMEYVAGLDLKRYIKEHYPLSNEEAVRIMGQILLAMRLAHTRGIVHRDLKPQNILLTPDGTAKVTDFGIAVAFAETSLTQTNSMLGSVHYLSPEQARGSKATVQSDIYAMGIIFYEMLTGHIPYDGDSAVTIALQHFQKPLPSVIAENPSVPQALENVVIKATAKKLTDRYQSVAEMYVDLSSSLSYNRRNEPKLVFNDTTKADTKTLPKVPQSTLTSIPKVQTQSPKPQTAKPSQQASEDNYATKPVKKRKFRVRYMILLASIVLVAASLIWILSRTPATIAIPDVAGKTVAEAKETLKKANFEIGEEKSEASEKVEEGRIIRTDPDAGTGRKEGTKINLVVSSGKQSFQLSNYIGRKSTDVIAELKQKKVPENLIKIEEEESSESEEGTVLRQSPSAGTTYDLSKASTITLTIAKKVTSVVMPSYTGSSLEFTKNNLIQIVGIKEANIEVVEVTTAPSGTAEGTVVEQSPRAGEKVDLNKTRIKISIYKPKTPPSTTSSAPAQRGNQGSTTTPSQGNQQGNQRGDTHSTNQSSSEGSHENSRN</sequence>
<dbReference type="PROSITE" id="PS50011">
    <property type="entry name" value="PROTEIN_KINASE_DOM"/>
    <property type="match status" value="1"/>
</dbReference>
<dbReference type="PANTHER" id="PTHR43289">
    <property type="entry name" value="MITOGEN-ACTIVATED PROTEIN KINASE KINASE KINASE 20-RELATED"/>
    <property type="match status" value="1"/>
</dbReference>
<evidence type="ECO:0000256" key="4">
    <source>
        <dbReference type="ARBA" id="ARBA00022618"/>
    </source>
</evidence>
<dbReference type="EMBL" id="RJOH01000004">
    <property type="protein sequence ID" value="RSJ14040.1"/>
    <property type="molecule type" value="Genomic_DNA"/>
</dbReference>
<feature type="compositionally biased region" description="Polar residues" evidence="20">
    <location>
        <begin position="594"/>
        <end position="625"/>
    </location>
</feature>
<feature type="region of interest" description="Disordered" evidence="20">
    <location>
        <begin position="549"/>
        <end position="568"/>
    </location>
</feature>
<evidence type="ECO:0000256" key="14">
    <source>
        <dbReference type="ARBA" id="ARBA00023306"/>
    </source>
</evidence>
<feature type="region of interest" description="Disordered" evidence="20">
    <location>
        <begin position="468"/>
        <end position="489"/>
    </location>
</feature>
<keyword evidence="7" id="KW-0677">Repeat</keyword>
<dbReference type="GO" id="GO:0000917">
    <property type="term" value="P:division septum assembly"/>
    <property type="evidence" value="ECO:0007669"/>
    <property type="project" value="UniProtKB-KW"/>
</dbReference>
<evidence type="ECO:0000256" key="1">
    <source>
        <dbReference type="ARBA" id="ARBA00004162"/>
    </source>
</evidence>
<evidence type="ECO:0000256" key="13">
    <source>
        <dbReference type="ARBA" id="ARBA00023210"/>
    </source>
</evidence>
<evidence type="ECO:0000313" key="25">
    <source>
        <dbReference type="Proteomes" id="UP000267438"/>
    </source>
</evidence>
<dbReference type="InterPro" id="IPR017441">
    <property type="entry name" value="Protein_kinase_ATP_BS"/>
</dbReference>
<dbReference type="SMART" id="SM00740">
    <property type="entry name" value="PASTA"/>
    <property type="match status" value="3"/>
</dbReference>